<feature type="region of interest" description="Disordered" evidence="1">
    <location>
        <begin position="152"/>
        <end position="203"/>
    </location>
</feature>
<dbReference type="EMBL" id="JACCBV010000001">
    <property type="protein sequence ID" value="NYE19431.1"/>
    <property type="molecule type" value="Genomic_DNA"/>
</dbReference>
<dbReference type="InterPro" id="IPR023346">
    <property type="entry name" value="Lysozyme-like_dom_sf"/>
</dbReference>
<comment type="caution">
    <text evidence="2">The sequence shown here is derived from an EMBL/GenBank/DDBJ whole genome shotgun (WGS) entry which is preliminary data.</text>
</comment>
<evidence type="ECO:0008006" key="4">
    <source>
        <dbReference type="Google" id="ProtNLM"/>
    </source>
</evidence>
<name>A0A7Y9KJA1_9MICO</name>
<dbReference type="SUPFAM" id="SSF53955">
    <property type="entry name" value="Lysozyme-like"/>
    <property type="match status" value="1"/>
</dbReference>
<reference evidence="2 3" key="1">
    <citation type="submission" date="2020-07" db="EMBL/GenBank/DDBJ databases">
        <title>Sequencing the genomes of 1000 actinobacteria strains.</title>
        <authorList>
            <person name="Klenk H.-P."/>
        </authorList>
    </citation>
    <scope>NUCLEOTIDE SEQUENCE [LARGE SCALE GENOMIC DNA]</scope>
    <source>
        <strain evidence="2 3">DSM 24662</strain>
    </source>
</reference>
<dbReference type="AlphaFoldDB" id="A0A7Y9KJA1"/>
<gene>
    <name evidence="2" type="ORF">BJ991_001459</name>
</gene>
<evidence type="ECO:0000313" key="3">
    <source>
        <dbReference type="Proteomes" id="UP000576969"/>
    </source>
</evidence>
<keyword evidence="3" id="KW-1185">Reference proteome</keyword>
<accession>A0A7Y9KJA1</accession>
<feature type="compositionally biased region" description="Basic and acidic residues" evidence="1">
    <location>
        <begin position="152"/>
        <end position="174"/>
    </location>
</feature>
<dbReference type="RefSeq" id="WP_343048675.1">
    <property type="nucleotide sequence ID" value="NZ_JACCBV010000001.1"/>
</dbReference>
<organism evidence="2 3">
    <name type="scientific">Microbacterium immunditiarum</name>
    <dbReference type="NCBI Taxonomy" id="337480"/>
    <lineage>
        <taxon>Bacteria</taxon>
        <taxon>Bacillati</taxon>
        <taxon>Actinomycetota</taxon>
        <taxon>Actinomycetes</taxon>
        <taxon>Micrococcales</taxon>
        <taxon>Microbacteriaceae</taxon>
        <taxon>Microbacterium</taxon>
    </lineage>
</organism>
<proteinExistence type="predicted"/>
<dbReference type="Proteomes" id="UP000576969">
    <property type="component" value="Unassembled WGS sequence"/>
</dbReference>
<evidence type="ECO:0000313" key="2">
    <source>
        <dbReference type="EMBL" id="NYE19431.1"/>
    </source>
</evidence>
<evidence type="ECO:0000256" key="1">
    <source>
        <dbReference type="SAM" id="MobiDB-lite"/>
    </source>
</evidence>
<protein>
    <recommendedName>
        <fullName evidence="4">16S rRNA pseudouridylate synthase</fullName>
    </recommendedName>
</protein>
<sequence>MATIVGCAGAVPLSYAEASVNSAPAMPSMVLASYSTPAPLAADAELAVATGDTSTTEARAAVEAADAAVASAAQVATDVEASGLDIGVTPTVDTTALEATAGRLALGIKSLPESLLPDVTADVTALVSSVQEQVAGLRGRLDAAVQAKKEAEEQARRAAEEKARQAAEAAERARQQQSSGSGGGGWVPSVPVGGATGDNSPAGAQATARGMLGSYGWGDDQFGCLYNLWQKESGWNYQAYNRSSGAFGIPQALPGSKMATAGADWQTSARTQIAWGLGYISGRYGSPCNAWGHSQSVGWY</sequence>